<dbReference type="Gene3D" id="3.30.710.10">
    <property type="entry name" value="Potassium Channel Kv1.1, Chain A"/>
    <property type="match status" value="1"/>
</dbReference>
<reference evidence="1" key="1">
    <citation type="journal article" date="2020" name="Stud. Mycol.">
        <title>101 Dothideomycetes genomes: a test case for predicting lifestyles and emergence of pathogens.</title>
        <authorList>
            <person name="Haridas S."/>
            <person name="Albert R."/>
            <person name="Binder M."/>
            <person name="Bloem J."/>
            <person name="Labutti K."/>
            <person name="Salamov A."/>
            <person name="Andreopoulos B."/>
            <person name="Baker S."/>
            <person name="Barry K."/>
            <person name="Bills G."/>
            <person name="Bluhm B."/>
            <person name="Cannon C."/>
            <person name="Castanera R."/>
            <person name="Culley D."/>
            <person name="Daum C."/>
            <person name="Ezra D."/>
            <person name="Gonzalez J."/>
            <person name="Henrissat B."/>
            <person name="Kuo A."/>
            <person name="Liang C."/>
            <person name="Lipzen A."/>
            <person name="Lutzoni F."/>
            <person name="Magnuson J."/>
            <person name="Mondo S."/>
            <person name="Nolan M."/>
            <person name="Ohm R."/>
            <person name="Pangilinan J."/>
            <person name="Park H.-J."/>
            <person name="Ramirez L."/>
            <person name="Alfaro M."/>
            <person name="Sun H."/>
            <person name="Tritt A."/>
            <person name="Yoshinaga Y."/>
            <person name="Zwiers L.-H."/>
            <person name="Turgeon B."/>
            <person name="Goodwin S."/>
            <person name="Spatafora J."/>
            <person name="Crous P."/>
            <person name="Grigoriev I."/>
        </authorList>
    </citation>
    <scope>NUCLEOTIDE SEQUENCE</scope>
    <source>
        <strain evidence="1">CBS 107.79</strain>
    </source>
</reference>
<sequence>MARRTKHEPSDYESDDSLAQAATMRYYENLSSNKRQRLTNNYAIRLASDDDVLPELKHEKQDSLVANLNDNDLITLDDMYDLTLIVGAQGALKGVKAFRVSSACLRMAGNVFKTSKSEMSLPDDSPDAFLIILRIVHWQHHEMPNALNKDQLLDLAIACGKYSLYDIIKAILHLKDWLASHKKGGYMPVDTDIQNWILIAYNFKFDQDYQYLTNSLAMNLQSI</sequence>
<evidence type="ECO:0000313" key="1">
    <source>
        <dbReference type="EMBL" id="KAF1978124.1"/>
    </source>
</evidence>
<evidence type="ECO:0008006" key="3">
    <source>
        <dbReference type="Google" id="ProtNLM"/>
    </source>
</evidence>
<dbReference type="Proteomes" id="UP000800036">
    <property type="component" value="Unassembled WGS sequence"/>
</dbReference>
<dbReference type="OrthoDB" id="5275938at2759"/>
<accession>A0A6A5VLF2</accession>
<gene>
    <name evidence="1" type="ORF">BU23DRAFT_654557</name>
</gene>
<dbReference type="AlphaFoldDB" id="A0A6A5VLF2"/>
<organism evidence="1 2">
    <name type="scientific">Bimuria novae-zelandiae CBS 107.79</name>
    <dbReference type="NCBI Taxonomy" id="1447943"/>
    <lineage>
        <taxon>Eukaryota</taxon>
        <taxon>Fungi</taxon>
        <taxon>Dikarya</taxon>
        <taxon>Ascomycota</taxon>
        <taxon>Pezizomycotina</taxon>
        <taxon>Dothideomycetes</taxon>
        <taxon>Pleosporomycetidae</taxon>
        <taxon>Pleosporales</taxon>
        <taxon>Massarineae</taxon>
        <taxon>Didymosphaeriaceae</taxon>
        <taxon>Bimuria</taxon>
    </lineage>
</organism>
<evidence type="ECO:0000313" key="2">
    <source>
        <dbReference type="Proteomes" id="UP000800036"/>
    </source>
</evidence>
<dbReference type="InterPro" id="IPR011333">
    <property type="entry name" value="SKP1/BTB/POZ_sf"/>
</dbReference>
<proteinExistence type="predicted"/>
<dbReference type="EMBL" id="ML976661">
    <property type="protein sequence ID" value="KAF1978124.1"/>
    <property type="molecule type" value="Genomic_DNA"/>
</dbReference>
<name>A0A6A5VLF2_9PLEO</name>
<protein>
    <recommendedName>
        <fullName evidence="3">BTB domain-containing protein</fullName>
    </recommendedName>
</protein>
<keyword evidence="2" id="KW-1185">Reference proteome</keyword>